<dbReference type="PIRSF" id="PIRSF019239">
    <property type="entry name" value="MrpE"/>
    <property type="match status" value="1"/>
</dbReference>
<dbReference type="EMBL" id="JAUZQE010000016">
    <property type="protein sequence ID" value="MDR4126011.1"/>
    <property type="molecule type" value="Genomic_DNA"/>
</dbReference>
<dbReference type="Pfam" id="PF01899">
    <property type="entry name" value="MNHE"/>
    <property type="match status" value="1"/>
</dbReference>
<keyword evidence="9" id="KW-1185">Reference proteome</keyword>
<evidence type="ECO:0000256" key="6">
    <source>
        <dbReference type="ARBA" id="ARBA00023136"/>
    </source>
</evidence>
<name>A0ABU1D6F0_9BURK</name>
<evidence type="ECO:0000313" key="9">
    <source>
        <dbReference type="Proteomes" id="UP001232156"/>
    </source>
</evidence>
<gene>
    <name evidence="8" type="ORF">Q8947_08440</name>
</gene>
<evidence type="ECO:0000313" key="8">
    <source>
        <dbReference type="EMBL" id="MDR4126011.1"/>
    </source>
</evidence>
<feature type="transmembrane region" description="Helical" evidence="7">
    <location>
        <begin position="27"/>
        <end position="47"/>
    </location>
</feature>
<keyword evidence="5 7" id="KW-1133">Transmembrane helix</keyword>
<comment type="similarity">
    <text evidence="2">Belongs to the CPA3 antiporters (TC 2.A.63) subunit E family.</text>
</comment>
<sequence length="161" mass="18453">MKRILSWLYLPTMLLGLWLLLNDSLSPGNIALGGVLALFFGWASQALRPLRARPRKPITALKLIWRVAVDVFNSNLDVARIIWIDRKKIAPGFIKIPITMRDPHGLAALSCIVTYTPGTVWAEFAEEEGLLTLHVLDLQDEAYWIHKIQYDYERPLKEIFE</sequence>
<keyword evidence="4 7" id="KW-0812">Transmembrane</keyword>
<dbReference type="NCBIfam" id="NF006520">
    <property type="entry name" value="PRK08965.1-4"/>
    <property type="match status" value="1"/>
</dbReference>
<keyword evidence="3" id="KW-1003">Cell membrane</keyword>
<organism evidence="8 9">
    <name type="scientific">Yanghanlia caeni</name>
    <dbReference type="NCBI Taxonomy" id="3064283"/>
    <lineage>
        <taxon>Bacteria</taxon>
        <taxon>Pseudomonadati</taxon>
        <taxon>Pseudomonadota</taxon>
        <taxon>Betaproteobacteria</taxon>
        <taxon>Burkholderiales</taxon>
        <taxon>Alcaligenaceae</taxon>
        <taxon>Yanghanlia</taxon>
    </lineage>
</organism>
<accession>A0ABU1D6F0</accession>
<evidence type="ECO:0000256" key="7">
    <source>
        <dbReference type="SAM" id="Phobius"/>
    </source>
</evidence>
<dbReference type="PANTHER" id="PTHR34584:SF1">
    <property type="entry name" value="NA(+)_H(+) ANTIPORTER SUBUNIT E1"/>
    <property type="match status" value="1"/>
</dbReference>
<evidence type="ECO:0000256" key="5">
    <source>
        <dbReference type="ARBA" id="ARBA00022989"/>
    </source>
</evidence>
<dbReference type="RefSeq" id="WP_165279672.1">
    <property type="nucleotide sequence ID" value="NZ_JAUZQE010000016.1"/>
</dbReference>
<evidence type="ECO:0000256" key="4">
    <source>
        <dbReference type="ARBA" id="ARBA00022692"/>
    </source>
</evidence>
<evidence type="ECO:0000256" key="3">
    <source>
        <dbReference type="ARBA" id="ARBA00022475"/>
    </source>
</evidence>
<dbReference type="InterPro" id="IPR002758">
    <property type="entry name" value="Cation_antiport_E"/>
</dbReference>
<dbReference type="PANTHER" id="PTHR34584">
    <property type="entry name" value="NA(+)/H(+) ANTIPORTER SUBUNIT E1"/>
    <property type="match status" value="1"/>
</dbReference>
<protein>
    <submittedName>
        <fullName evidence="8">Na+/H+ antiporter subunit E</fullName>
    </submittedName>
</protein>
<evidence type="ECO:0000256" key="2">
    <source>
        <dbReference type="ARBA" id="ARBA00006228"/>
    </source>
</evidence>
<comment type="subcellular location">
    <subcellularLocation>
        <location evidence="1">Cell membrane</location>
        <topology evidence="1">Multi-pass membrane protein</topology>
    </subcellularLocation>
</comment>
<proteinExistence type="inferred from homology"/>
<keyword evidence="6 7" id="KW-0472">Membrane</keyword>
<reference evidence="8 9" key="1">
    <citation type="submission" date="2023-08" db="EMBL/GenBank/DDBJ databases">
        <title>Alcaligenaceae gen. nov., a novel taxon isolated from the sludge of Yixing Pesticide Factory.</title>
        <authorList>
            <person name="Ruan L."/>
        </authorList>
    </citation>
    <scope>NUCLEOTIDE SEQUENCE [LARGE SCALE GENOMIC DNA]</scope>
    <source>
        <strain evidence="8 9">LG-2</strain>
    </source>
</reference>
<feature type="transmembrane region" description="Helical" evidence="7">
    <location>
        <begin position="5"/>
        <end position="21"/>
    </location>
</feature>
<evidence type="ECO:0000256" key="1">
    <source>
        <dbReference type="ARBA" id="ARBA00004651"/>
    </source>
</evidence>
<comment type="caution">
    <text evidence="8">The sequence shown here is derived from an EMBL/GenBank/DDBJ whole genome shotgun (WGS) entry which is preliminary data.</text>
</comment>
<dbReference type="Proteomes" id="UP001232156">
    <property type="component" value="Unassembled WGS sequence"/>
</dbReference>